<dbReference type="EMBL" id="BSYO01000017">
    <property type="protein sequence ID" value="GMH17124.1"/>
    <property type="molecule type" value="Genomic_DNA"/>
</dbReference>
<evidence type="ECO:0000313" key="4">
    <source>
        <dbReference type="Proteomes" id="UP001279734"/>
    </source>
</evidence>
<evidence type="ECO:0008006" key="5">
    <source>
        <dbReference type="Google" id="ProtNLM"/>
    </source>
</evidence>
<dbReference type="Gene3D" id="1.25.40.10">
    <property type="entry name" value="Tetratricopeptide repeat domain"/>
    <property type="match status" value="7"/>
</dbReference>
<dbReference type="FunFam" id="1.25.40.10:FF:000344">
    <property type="entry name" value="Pentatricopeptide repeat-containing protein"/>
    <property type="match status" value="1"/>
</dbReference>
<dbReference type="PANTHER" id="PTHR47926">
    <property type="entry name" value="PENTATRICOPEPTIDE REPEAT-CONTAINING PROTEIN"/>
    <property type="match status" value="1"/>
</dbReference>
<dbReference type="FunFam" id="1.25.40.10:FF:000073">
    <property type="entry name" value="Pentatricopeptide repeat-containing protein chloroplastic"/>
    <property type="match status" value="2"/>
</dbReference>
<gene>
    <name evidence="3" type="ORF">Nepgr_018965</name>
</gene>
<dbReference type="GO" id="GO:0009451">
    <property type="term" value="P:RNA modification"/>
    <property type="evidence" value="ECO:0007669"/>
    <property type="project" value="InterPro"/>
</dbReference>
<dbReference type="Proteomes" id="UP001279734">
    <property type="component" value="Unassembled WGS sequence"/>
</dbReference>
<sequence length="979" mass="109968">MSRQILFGILPRRHSRSLSCHSTRALTSQEMELFEPNLGPRHHMYAYLLKECLRQCQKMEARRVFDEMPQRVSQVSKNGRIMHAQSLKLGFASTGQLGNAILDLYAKCGDLDFTEKVFNRLEKREVLAWNSFISMYSRIGLLDHVVKSFRWLRISGVMPNQFTYAILLSTCARSLAISIGKQVHCDVIKTGFECNSFCESSLIDFYVKCNSVNDAMHLFDQVDNPVMVSWTAMISAYARIGSLDEVIHMFQTMQKVGCLPDHVAFVTAIDAFVRLGRLKEAFNWFSRMPDPDAIAWNLMISGHAKCGYEAEAVEFFLNMRKSGVKSTRSTLGSVLSAIAGLEALDIGLLVHGQAIKQGLDRNVYVGSSLINMYAKCQKLISAREIFDSLDDRNVVFWNAMLGSYAQNGFVNEVVELFINMKESGFQADEFTYTSILSACGCLDRLGMGCQLHSIIIKNNFESNLFIGNALVDMYAKSGALTEARRLFELIQNRDNVSWNAIIVGHVQEEEEGEALEMFKRMMLDGLAPDEVALASISSACANLKDLDQGKLIHCLAVKYGLETSLYAGSSLIDMYVKCGAIAAACEIFYHMPRRSVVSMNALIAGHAQNSLEEAVNLFQIMQAEELHPSEITFTNLLDACHGPYDIVLGWQIHCRLVKNGFLYHDEVLSISLLSMYMNCLRKKDATNLFSEFPNPKGTILWTAMISGLNHNESSDEALQLYKEMRNYSVLPDQATFACILKACSTSASMRDGAEIHSSIFHTGFNSDELVVSALIDMYAKCGDVKSSLQLFEEMDSKWDVITWNSIIVGFAKNGYAEEAIRIFYEMMHSRLKPDGVTFLGVLTACSHAGKIYEGREIFDIMTNHFNIHPRMDHCACMIDLFGRWGLLNEAERFIENLEFEPDAMIWASFLGACKLHGDEIRGRRAAAKLIELEPQNSSVYTSLANLYASSGNWDLVNTLKRQMRKRGVQKLPGYSWIGG</sequence>
<dbReference type="GO" id="GO:0003729">
    <property type="term" value="F:mRNA binding"/>
    <property type="evidence" value="ECO:0007669"/>
    <property type="project" value="UniProtKB-ARBA"/>
</dbReference>
<name>A0AAD3SUK7_NEPGR</name>
<dbReference type="Pfam" id="PF20431">
    <property type="entry name" value="E_motif"/>
    <property type="match status" value="1"/>
</dbReference>
<dbReference type="InterPro" id="IPR002885">
    <property type="entry name" value="PPR_rpt"/>
</dbReference>
<protein>
    <recommendedName>
        <fullName evidence="5">Pentatricopeptide repeat-containing protein</fullName>
    </recommendedName>
</protein>
<feature type="repeat" description="PPR" evidence="2">
    <location>
        <begin position="226"/>
        <end position="260"/>
    </location>
</feature>
<evidence type="ECO:0000256" key="2">
    <source>
        <dbReference type="PROSITE-ProRule" id="PRU00708"/>
    </source>
</evidence>
<feature type="repeat" description="PPR" evidence="2">
    <location>
        <begin position="767"/>
        <end position="797"/>
    </location>
</feature>
<feature type="repeat" description="PPR" evidence="2">
    <location>
        <begin position="494"/>
        <end position="528"/>
    </location>
</feature>
<organism evidence="3 4">
    <name type="scientific">Nepenthes gracilis</name>
    <name type="common">Slender pitcher plant</name>
    <dbReference type="NCBI Taxonomy" id="150966"/>
    <lineage>
        <taxon>Eukaryota</taxon>
        <taxon>Viridiplantae</taxon>
        <taxon>Streptophyta</taxon>
        <taxon>Embryophyta</taxon>
        <taxon>Tracheophyta</taxon>
        <taxon>Spermatophyta</taxon>
        <taxon>Magnoliopsida</taxon>
        <taxon>eudicotyledons</taxon>
        <taxon>Gunneridae</taxon>
        <taxon>Pentapetalae</taxon>
        <taxon>Caryophyllales</taxon>
        <taxon>Nepenthaceae</taxon>
        <taxon>Nepenthes</taxon>
    </lineage>
</organism>
<dbReference type="Pfam" id="PF01535">
    <property type="entry name" value="PPR"/>
    <property type="match status" value="5"/>
</dbReference>
<dbReference type="Pfam" id="PF13041">
    <property type="entry name" value="PPR_2"/>
    <property type="match status" value="6"/>
</dbReference>
<dbReference type="AlphaFoldDB" id="A0AAD3SUK7"/>
<dbReference type="PANTHER" id="PTHR47926:SF441">
    <property type="entry name" value="PENTATRICOPEPTIDE REPEAT-CONTAINING PROTEIN"/>
    <property type="match status" value="1"/>
</dbReference>
<evidence type="ECO:0000256" key="1">
    <source>
        <dbReference type="ARBA" id="ARBA00022737"/>
    </source>
</evidence>
<feature type="repeat" description="PPR" evidence="2">
    <location>
        <begin position="936"/>
        <end position="970"/>
    </location>
</feature>
<dbReference type="FunFam" id="1.25.40.10:FF:000090">
    <property type="entry name" value="Pentatricopeptide repeat-containing protein, chloroplastic"/>
    <property type="match status" value="1"/>
</dbReference>
<keyword evidence="4" id="KW-1185">Reference proteome</keyword>
<feature type="repeat" description="PPR" evidence="2">
    <location>
        <begin position="697"/>
        <end position="731"/>
    </location>
</feature>
<proteinExistence type="predicted"/>
<feature type="repeat" description="PPR" evidence="2">
    <location>
        <begin position="125"/>
        <end position="159"/>
    </location>
</feature>
<dbReference type="InterPro" id="IPR046960">
    <property type="entry name" value="PPR_At4g14850-like_plant"/>
</dbReference>
<reference evidence="3" key="1">
    <citation type="submission" date="2023-05" db="EMBL/GenBank/DDBJ databases">
        <title>Nepenthes gracilis genome sequencing.</title>
        <authorList>
            <person name="Fukushima K."/>
        </authorList>
    </citation>
    <scope>NUCLEOTIDE SEQUENCE</scope>
    <source>
        <strain evidence="3">SING2019-196</strain>
    </source>
</reference>
<feature type="repeat" description="PPR" evidence="2">
    <location>
        <begin position="292"/>
        <end position="326"/>
    </location>
</feature>
<dbReference type="PROSITE" id="PS51375">
    <property type="entry name" value="PPR"/>
    <property type="match status" value="9"/>
</dbReference>
<dbReference type="NCBIfam" id="TIGR00756">
    <property type="entry name" value="PPR"/>
    <property type="match status" value="6"/>
</dbReference>
<evidence type="ECO:0000313" key="3">
    <source>
        <dbReference type="EMBL" id="GMH17124.1"/>
    </source>
</evidence>
<feature type="repeat" description="PPR" evidence="2">
    <location>
        <begin position="799"/>
        <end position="833"/>
    </location>
</feature>
<dbReference type="InterPro" id="IPR011990">
    <property type="entry name" value="TPR-like_helical_dom_sf"/>
</dbReference>
<comment type="caution">
    <text evidence="3">The sequence shown here is derived from an EMBL/GenBank/DDBJ whole genome shotgun (WGS) entry which is preliminary data.</text>
</comment>
<keyword evidence="1" id="KW-0677">Repeat</keyword>
<dbReference type="InterPro" id="IPR046848">
    <property type="entry name" value="E_motif"/>
</dbReference>
<feature type="repeat" description="PPR" evidence="2">
    <location>
        <begin position="393"/>
        <end position="427"/>
    </location>
</feature>
<dbReference type="FunFam" id="1.25.40.10:FF:000343">
    <property type="entry name" value="Pentatricopeptide repeat-containing protein At3g58590"/>
    <property type="match status" value="1"/>
</dbReference>
<accession>A0AAD3SUK7</accession>